<dbReference type="SUPFAM" id="SSF55753">
    <property type="entry name" value="Actin depolymerizing proteins"/>
    <property type="match status" value="2"/>
</dbReference>
<accession>F0WHZ6</accession>
<evidence type="ECO:0000256" key="5">
    <source>
        <dbReference type="ARBA" id="ARBA00023203"/>
    </source>
</evidence>
<dbReference type="GO" id="GO:0005737">
    <property type="term" value="C:cytoplasm"/>
    <property type="evidence" value="ECO:0007669"/>
    <property type="project" value="TreeGrafter"/>
</dbReference>
<dbReference type="GO" id="GO:0030042">
    <property type="term" value="P:actin filament depolymerization"/>
    <property type="evidence" value="ECO:0007669"/>
    <property type="project" value="TreeGrafter"/>
</dbReference>
<reference evidence="10" key="1">
    <citation type="journal article" date="2011" name="PLoS Biol.">
        <title>Gene gain and loss during evolution of obligate parasitism in the white rust pathogen of Arabidopsis thaliana.</title>
        <authorList>
            <person name="Kemen E."/>
            <person name="Gardiner A."/>
            <person name="Schultz-Larsen T."/>
            <person name="Kemen A.C."/>
            <person name="Balmuth A.L."/>
            <person name="Robert-Seilaniantz A."/>
            <person name="Bailey K."/>
            <person name="Holub E."/>
            <person name="Studholme D.J."/>
            <person name="Maclean D."/>
            <person name="Jones J.D."/>
        </authorList>
    </citation>
    <scope>NUCLEOTIDE SEQUENCE</scope>
</reference>
<protein>
    <submittedName>
        <fullName evidence="10">Twinfilinlike protein putative</fullName>
    </submittedName>
</protein>
<name>F0WHZ6_9STRA</name>
<comment type="similarity">
    <text evidence="2">Belongs to the actin-binding proteins ADF family. Twinfilin subfamily.</text>
</comment>
<dbReference type="InterPro" id="IPR029006">
    <property type="entry name" value="ADF-H/Gelsolin-like_dom_sf"/>
</dbReference>
<dbReference type="PANTHER" id="PTHR13759">
    <property type="entry name" value="TWINFILIN"/>
    <property type="match status" value="1"/>
</dbReference>
<dbReference type="EMBL" id="FR824150">
    <property type="protein sequence ID" value="CCA20873.1"/>
    <property type="molecule type" value="Genomic_DNA"/>
</dbReference>
<comment type="subcellular location">
    <subcellularLocation>
        <location evidence="1">Cytoplasm</location>
        <location evidence="1">Cytoskeleton</location>
    </subcellularLocation>
</comment>
<sequence>MANAHLHLSQELSNEFQNAQSGNIRFIKSRIQDEHFVFTSSGVASENTESDLEGLCLSPNIVSDEACFVLYCPNASPVASFASSKPLKWILIAFVPENSSVRERMLYSSARDSLKRQLGFSHFVAELHATETSEITAEAITLAKERQLAMDAPLSEKERVLKEDALLARDTNVKSSAMNAIPFEMTENLREKLQLFQNEKFDWLTMKINVEGPTETVDVVKSLKDVEALEVADILDAKAPSFVAYRLTTSDENQMLLFLYVCPEDVPVRQKMIYSTCKSTLLATARTMGIHFAKMIEINDIHRAVEDIQAEMDPLRDFNPKEREFSRPTAPGRGSKGPRGRQVPYGAIHS</sequence>
<organism evidence="10">
    <name type="scientific">Albugo laibachii Nc14</name>
    <dbReference type="NCBI Taxonomy" id="890382"/>
    <lineage>
        <taxon>Eukaryota</taxon>
        <taxon>Sar</taxon>
        <taxon>Stramenopiles</taxon>
        <taxon>Oomycota</taxon>
        <taxon>Peronosporomycetes</taxon>
        <taxon>Albuginales</taxon>
        <taxon>Albuginaceae</taxon>
        <taxon>Albugo</taxon>
    </lineage>
</organism>
<dbReference type="GO" id="GO:0051015">
    <property type="term" value="F:actin filament binding"/>
    <property type="evidence" value="ECO:0007669"/>
    <property type="project" value="TreeGrafter"/>
</dbReference>
<dbReference type="GO" id="GO:0051016">
    <property type="term" value="P:barbed-end actin filament capping"/>
    <property type="evidence" value="ECO:0007669"/>
    <property type="project" value="TreeGrafter"/>
</dbReference>
<dbReference type="SMART" id="SM00102">
    <property type="entry name" value="ADF"/>
    <property type="match status" value="2"/>
</dbReference>
<reference evidence="10" key="2">
    <citation type="submission" date="2011-02" db="EMBL/GenBank/DDBJ databases">
        <authorList>
            <person name="MacLean D."/>
        </authorList>
    </citation>
    <scope>NUCLEOTIDE SEQUENCE</scope>
</reference>
<evidence type="ECO:0000313" key="10">
    <source>
        <dbReference type="EMBL" id="CCA20873.1"/>
    </source>
</evidence>
<dbReference type="CDD" id="cd11285">
    <property type="entry name" value="ADF_Twf-N_like"/>
    <property type="match status" value="1"/>
</dbReference>
<keyword evidence="4" id="KW-0677">Repeat</keyword>
<feature type="region of interest" description="Disordered" evidence="8">
    <location>
        <begin position="316"/>
        <end position="350"/>
    </location>
</feature>
<dbReference type="GO" id="GO:0005884">
    <property type="term" value="C:actin filament"/>
    <property type="evidence" value="ECO:0007669"/>
    <property type="project" value="TreeGrafter"/>
</dbReference>
<evidence type="ECO:0000259" key="9">
    <source>
        <dbReference type="PROSITE" id="PS51263"/>
    </source>
</evidence>
<evidence type="ECO:0000256" key="2">
    <source>
        <dbReference type="ARBA" id="ARBA00009557"/>
    </source>
</evidence>
<evidence type="ECO:0000256" key="6">
    <source>
        <dbReference type="ARBA" id="ARBA00023212"/>
    </source>
</evidence>
<evidence type="ECO:0000256" key="4">
    <source>
        <dbReference type="ARBA" id="ARBA00022737"/>
    </source>
</evidence>
<dbReference type="HOGENOM" id="CLU_031995_2_0_1"/>
<feature type="compositionally biased region" description="Basic and acidic residues" evidence="8">
    <location>
        <begin position="316"/>
        <end position="326"/>
    </location>
</feature>
<evidence type="ECO:0000256" key="3">
    <source>
        <dbReference type="ARBA" id="ARBA00022490"/>
    </source>
</evidence>
<dbReference type="InterPro" id="IPR028458">
    <property type="entry name" value="Twinfilin"/>
</dbReference>
<proteinExistence type="inferred from homology"/>
<evidence type="ECO:0000256" key="7">
    <source>
        <dbReference type="ARBA" id="ARBA00038532"/>
    </source>
</evidence>
<dbReference type="Pfam" id="PF00241">
    <property type="entry name" value="Cofilin_ADF"/>
    <property type="match status" value="2"/>
</dbReference>
<gene>
    <name evidence="10" type="primary">AlNc14C105G6203</name>
    <name evidence="10" type="ORF">ALNC14_070160</name>
</gene>
<dbReference type="GO" id="GO:0003785">
    <property type="term" value="F:actin monomer binding"/>
    <property type="evidence" value="ECO:0007669"/>
    <property type="project" value="TreeGrafter"/>
</dbReference>
<evidence type="ECO:0000256" key="8">
    <source>
        <dbReference type="SAM" id="MobiDB-lite"/>
    </source>
</evidence>
<comment type="subunit">
    <text evidence="7">Interacts with G-actin; ADP-actin form.</text>
</comment>
<dbReference type="Gene3D" id="3.40.20.10">
    <property type="entry name" value="Severin"/>
    <property type="match status" value="2"/>
</dbReference>
<dbReference type="PROSITE" id="PS51263">
    <property type="entry name" value="ADF_H"/>
    <property type="match status" value="2"/>
</dbReference>
<keyword evidence="3" id="KW-0963">Cytoplasm</keyword>
<feature type="domain" description="ADF-H" evidence="9">
    <location>
        <begin position="3"/>
        <end position="145"/>
    </location>
</feature>
<dbReference type="InterPro" id="IPR002108">
    <property type="entry name" value="ADF-H"/>
</dbReference>
<feature type="domain" description="ADF-H" evidence="9">
    <location>
        <begin position="180"/>
        <end position="314"/>
    </location>
</feature>
<dbReference type="PANTHER" id="PTHR13759:SF1">
    <property type="entry name" value="TWINFILIN"/>
    <property type="match status" value="1"/>
</dbReference>
<dbReference type="AlphaFoldDB" id="F0WHZ6"/>
<keyword evidence="5" id="KW-0009">Actin-binding</keyword>
<evidence type="ECO:0000256" key="1">
    <source>
        <dbReference type="ARBA" id="ARBA00004245"/>
    </source>
</evidence>
<keyword evidence="6" id="KW-0206">Cytoskeleton</keyword>